<evidence type="ECO:0000256" key="4">
    <source>
        <dbReference type="ARBA" id="ARBA00023136"/>
    </source>
</evidence>
<feature type="transmembrane region" description="Helical" evidence="5">
    <location>
        <begin position="174"/>
        <end position="193"/>
    </location>
</feature>
<dbReference type="OrthoDB" id="9788219at2"/>
<protein>
    <recommendedName>
        <fullName evidence="5">Inner membrane-spanning protein YciB</fullName>
    </recommendedName>
</protein>
<proteinExistence type="inferred from homology"/>
<evidence type="ECO:0000256" key="3">
    <source>
        <dbReference type="ARBA" id="ARBA00022989"/>
    </source>
</evidence>
<comment type="similarity">
    <text evidence="5">Belongs to the YciB family.</text>
</comment>
<name>A0A1Y5RWG9_9RHOB</name>
<dbReference type="InterPro" id="IPR006008">
    <property type="entry name" value="YciB"/>
</dbReference>
<comment type="subcellular location">
    <subcellularLocation>
        <location evidence="5">Cell inner membrane</location>
        <topology evidence="5">Multi-pass membrane protein</topology>
    </subcellularLocation>
</comment>
<feature type="transmembrane region" description="Helical" evidence="5">
    <location>
        <begin position="20"/>
        <end position="37"/>
    </location>
</feature>
<reference evidence="6 7" key="1">
    <citation type="submission" date="2017-03" db="EMBL/GenBank/DDBJ databases">
        <authorList>
            <person name="Afonso C.L."/>
            <person name="Miller P.J."/>
            <person name="Scott M.A."/>
            <person name="Spackman E."/>
            <person name="Goraichik I."/>
            <person name="Dimitrov K.M."/>
            <person name="Suarez D.L."/>
            <person name="Swayne D.E."/>
        </authorList>
    </citation>
    <scope>NUCLEOTIDE SEQUENCE [LARGE SCALE GENOMIC DNA]</scope>
    <source>
        <strain evidence="6 7">CECT 7680</strain>
    </source>
</reference>
<keyword evidence="1 5" id="KW-1003">Cell membrane</keyword>
<dbReference type="Proteomes" id="UP000193409">
    <property type="component" value="Unassembled WGS sequence"/>
</dbReference>
<feature type="transmembrane region" description="Helical" evidence="5">
    <location>
        <begin position="49"/>
        <end position="74"/>
    </location>
</feature>
<feature type="transmembrane region" description="Helical" evidence="5">
    <location>
        <begin position="80"/>
        <end position="98"/>
    </location>
</feature>
<dbReference type="GO" id="GO:0005886">
    <property type="term" value="C:plasma membrane"/>
    <property type="evidence" value="ECO:0007669"/>
    <property type="project" value="UniProtKB-SubCell"/>
</dbReference>
<evidence type="ECO:0000256" key="2">
    <source>
        <dbReference type="ARBA" id="ARBA00022692"/>
    </source>
</evidence>
<evidence type="ECO:0000313" key="6">
    <source>
        <dbReference type="EMBL" id="SLN26675.1"/>
    </source>
</evidence>
<keyword evidence="3 5" id="KW-1133">Transmembrane helix</keyword>
<dbReference type="Pfam" id="PF04279">
    <property type="entry name" value="IspA"/>
    <property type="match status" value="1"/>
</dbReference>
<sequence length="210" mass="23748">MSESDVEKPETRTVNPFLKMALELGPIAAFFIGYVRLKDTMFTIGGTEYEGFIVVTAAFIPILLACTAILWMLTGKLSKMQIVTAVLVVLFGGLSVWFNDERFFKMKPTMIYLLFGGVLGFGLLRGESYLRVVMEEALPMQEEGWMILTRRLCAFFLGLAVLNEVIWRTMSTDAWVNFKTFGLTAAVFLFFMTQSKLFQTYALEEDEGAE</sequence>
<evidence type="ECO:0000256" key="5">
    <source>
        <dbReference type="HAMAP-Rule" id="MF_00189"/>
    </source>
</evidence>
<feature type="transmembrane region" description="Helical" evidence="5">
    <location>
        <begin position="144"/>
        <end position="162"/>
    </location>
</feature>
<keyword evidence="7" id="KW-1185">Reference proteome</keyword>
<dbReference type="PANTHER" id="PTHR36917">
    <property type="entry name" value="INTRACELLULAR SEPTATION PROTEIN A-RELATED"/>
    <property type="match status" value="1"/>
</dbReference>
<dbReference type="PANTHER" id="PTHR36917:SF1">
    <property type="entry name" value="INNER MEMBRANE-SPANNING PROTEIN YCIB"/>
    <property type="match status" value="1"/>
</dbReference>
<keyword evidence="2 5" id="KW-0812">Transmembrane</keyword>
<keyword evidence="5" id="KW-0997">Cell inner membrane</keyword>
<evidence type="ECO:0000256" key="1">
    <source>
        <dbReference type="ARBA" id="ARBA00022475"/>
    </source>
</evidence>
<accession>A0A1Y5RWG9</accession>
<evidence type="ECO:0000313" key="7">
    <source>
        <dbReference type="Proteomes" id="UP000193409"/>
    </source>
</evidence>
<dbReference type="AlphaFoldDB" id="A0A1Y5RWG9"/>
<feature type="transmembrane region" description="Helical" evidence="5">
    <location>
        <begin position="110"/>
        <end position="132"/>
    </location>
</feature>
<comment type="function">
    <text evidence="5">Plays a role in cell envelope biogenesis, maintenance of cell envelope integrity and membrane homeostasis.</text>
</comment>
<dbReference type="RefSeq" id="WP_085867728.1">
    <property type="nucleotide sequence ID" value="NZ_FWFQ01000006.1"/>
</dbReference>
<organism evidence="6 7">
    <name type="scientific">Pseudoruegeria aquimaris</name>
    <dbReference type="NCBI Taxonomy" id="393663"/>
    <lineage>
        <taxon>Bacteria</taxon>
        <taxon>Pseudomonadati</taxon>
        <taxon>Pseudomonadota</taxon>
        <taxon>Alphaproteobacteria</taxon>
        <taxon>Rhodobacterales</taxon>
        <taxon>Roseobacteraceae</taxon>
        <taxon>Pseudoruegeria</taxon>
    </lineage>
</organism>
<dbReference type="EMBL" id="FWFQ01000006">
    <property type="protein sequence ID" value="SLN26675.1"/>
    <property type="molecule type" value="Genomic_DNA"/>
</dbReference>
<keyword evidence="4 5" id="KW-0472">Membrane</keyword>
<gene>
    <name evidence="5 6" type="primary">yciB</name>
    <name evidence="6" type="ORF">PSA7680_01174</name>
</gene>
<dbReference type="HAMAP" id="MF_00189">
    <property type="entry name" value="YciB"/>
    <property type="match status" value="1"/>
</dbReference>